<comment type="caution">
    <text evidence="1">The sequence shown here is derived from an EMBL/GenBank/DDBJ whole genome shotgun (WGS) entry which is preliminary data.</text>
</comment>
<dbReference type="AlphaFoldDB" id="A0AAD5QPR2"/>
<evidence type="ECO:0000313" key="2">
    <source>
        <dbReference type="Proteomes" id="UP001196413"/>
    </source>
</evidence>
<reference evidence="1" key="1">
    <citation type="submission" date="2021-06" db="EMBL/GenBank/DDBJ databases">
        <title>Parelaphostrongylus tenuis whole genome reference sequence.</title>
        <authorList>
            <person name="Garwood T.J."/>
            <person name="Larsen P.A."/>
            <person name="Fountain-Jones N.M."/>
            <person name="Garbe J.R."/>
            <person name="Macchietto M.G."/>
            <person name="Kania S.A."/>
            <person name="Gerhold R.W."/>
            <person name="Richards J.E."/>
            <person name="Wolf T.M."/>
        </authorList>
    </citation>
    <scope>NUCLEOTIDE SEQUENCE</scope>
    <source>
        <strain evidence="1">MNPRO001-30</strain>
        <tissue evidence="1">Meninges</tissue>
    </source>
</reference>
<organism evidence="1 2">
    <name type="scientific">Parelaphostrongylus tenuis</name>
    <name type="common">Meningeal worm</name>
    <dbReference type="NCBI Taxonomy" id="148309"/>
    <lineage>
        <taxon>Eukaryota</taxon>
        <taxon>Metazoa</taxon>
        <taxon>Ecdysozoa</taxon>
        <taxon>Nematoda</taxon>
        <taxon>Chromadorea</taxon>
        <taxon>Rhabditida</taxon>
        <taxon>Rhabditina</taxon>
        <taxon>Rhabditomorpha</taxon>
        <taxon>Strongyloidea</taxon>
        <taxon>Metastrongylidae</taxon>
        <taxon>Parelaphostrongylus</taxon>
    </lineage>
</organism>
<keyword evidence="2" id="KW-1185">Reference proteome</keyword>
<sequence>MKEDVHGNQLGYQICGSLVDDHDHLKKATLKFLQEESCPSSAQVIDVSELLAQEVFHWPKEVIVRGQQVRAERRMIRQLPARLGRLSLRQIGDMQFNAVLKQDKDLKKKRLPKGKLLTKMFTRIEQLNDTRLMQSITAVALRSFSVGVDCLEGLQTSMYT</sequence>
<protein>
    <submittedName>
        <fullName evidence="1">Uncharacterized protein</fullName>
    </submittedName>
</protein>
<accession>A0AAD5QPR2</accession>
<proteinExistence type="predicted"/>
<evidence type="ECO:0000313" key="1">
    <source>
        <dbReference type="EMBL" id="KAJ1354356.1"/>
    </source>
</evidence>
<gene>
    <name evidence="1" type="ORF">KIN20_011270</name>
</gene>
<name>A0AAD5QPR2_PARTN</name>
<dbReference type="EMBL" id="JAHQIW010002032">
    <property type="protein sequence ID" value="KAJ1354356.1"/>
    <property type="molecule type" value="Genomic_DNA"/>
</dbReference>
<dbReference type="Proteomes" id="UP001196413">
    <property type="component" value="Unassembled WGS sequence"/>
</dbReference>